<evidence type="ECO:0000259" key="4">
    <source>
        <dbReference type="Pfam" id="PF12802"/>
    </source>
</evidence>
<keyword evidence="6" id="KW-1185">Reference proteome</keyword>
<dbReference type="InterPro" id="IPR011991">
    <property type="entry name" value="ArsR-like_HTH"/>
</dbReference>
<reference evidence="5" key="1">
    <citation type="submission" date="2024-05" db="EMBL/GenBank/DDBJ databases">
        <title>30 novel species of actinomycetes from the DSMZ collection.</title>
        <authorList>
            <person name="Nouioui I."/>
        </authorList>
    </citation>
    <scope>NUCLEOTIDE SEQUENCE</scope>
    <source>
        <strain evidence="5">DSM 41529</strain>
    </source>
</reference>
<protein>
    <submittedName>
        <fullName evidence="5">MarR family transcriptional regulator</fullName>
    </submittedName>
</protein>
<dbReference type="Pfam" id="PF12802">
    <property type="entry name" value="MarR_2"/>
    <property type="match status" value="1"/>
</dbReference>
<dbReference type="PANTHER" id="PTHR38465">
    <property type="entry name" value="HTH-TYPE TRANSCRIPTIONAL REGULATOR MJ1563-RELATED"/>
    <property type="match status" value="1"/>
</dbReference>
<dbReference type="CDD" id="cd00090">
    <property type="entry name" value="HTH_ARSR"/>
    <property type="match status" value="1"/>
</dbReference>
<dbReference type="InterPro" id="IPR052362">
    <property type="entry name" value="HTH-GbsR_regulator"/>
</dbReference>
<sequence>MTESGMQRMGARVFAVLLASDSGKLSAAEIAERLQISPAAVSGAVRYLAQVNLITREREPGSRRDQYRLYNEVWYEAVSKRDHILERWQRTMQDGAKVLGPDTPAGARAIRTAEFYEFMQAELLDMLARWRARFHVGEQRNNSAP</sequence>
<dbReference type="SUPFAM" id="SSF46785">
    <property type="entry name" value="Winged helix' DNA-binding domain"/>
    <property type="match status" value="1"/>
</dbReference>
<dbReference type="InterPro" id="IPR000835">
    <property type="entry name" value="HTH_MarR-typ"/>
</dbReference>
<dbReference type="PANTHER" id="PTHR38465:SF2">
    <property type="entry name" value="HTH-TYPE TRANSCRIPTIONAL REGULATOR MMPR5"/>
    <property type="match status" value="1"/>
</dbReference>
<proteinExistence type="predicted"/>
<comment type="caution">
    <text evidence="5">The sequence shown here is derived from an EMBL/GenBank/DDBJ whole genome shotgun (WGS) entry which is preliminary data.</text>
</comment>
<evidence type="ECO:0000313" key="6">
    <source>
        <dbReference type="Proteomes" id="UP001180754"/>
    </source>
</evidence>
<keyword evidence="2" id="KW-0238">DNA-binding</keyword>
<evidence type="ECO:0000256" key="1">
    <source>
        <dbReference type="ARBA" id="ARBA00023015"/>
    </source>
</evidence>
<accession>A0ABU2XRM2</accession>
<keyword evidence="1" id="KW-0805">Transcription regulation</keyword>
<dbReference type="Proteomes" id="UP001180754">
    <property type="component" value="Unassembled WGS sequence"/>
</dbReference>
<evidence type="ECO:0000313" key="5">
    <source>
        <dbReference type="EMBL" id="MDT0548571.1"/>
    </source>
</evidence>
<name>A0ABU2XRM2_9ACTN</name>
<gene>
    <name evidence="5" type="ORF">RND15_38670</name>
</gene>
<keyword evidence="3" id="KW-0804">Transcription</keyword>
<evidence type="ECO:0000256" key="3">
    <source>
        <dbReference type="ARBA" id="ARBA00023163"/>
    </source>
</evidence>
<feature type="domain" description="HTH marR-type" evidence="4">
    <location>
        <begin position="4"/>
        <end position="64"/>
    </location>
</feature>
<dbReference type="Gene3D" id="1.10.10.10">
    <property type="entry name" value="Winged helix-like DNA-binding domain superfamily/Winged helix DNA-binding domain"/>
    <property type="match status" value="1"/>
</dbReference>
<dbReference type="EMBL" id="JAVRFD010000027">
    <property type="protein sequence ID" value="MDT0548571.1"/>
    <property type="molecule type" value="Genomic_DNA"/>
</dbReference>
<dbReference type="InterPro" id="IPR036388">
    <property type="entry name" value="WH-like_DNA-bd_sf"/>
</dbReference>
<dbReference type="InterPro" id="IPR036390">
    <property type="entry name" value="WH_DNA-bd_sf"/>
</dbReference>
<evidence type="ECO:0000256" key="2">
    <source>
        <dbReference type="ARBA" id="ARBA00023125"/>
    </source>
</evidence>
<organism evidence="5 6">
    <name type="scientific">Streptomyces lonegramiae</name>
    <dbReference type="NCBI Taxonomy" id="3075524"/>
    <lineage>
        <taxon>Bacteria</taxon>
        <taxon>Bacillati</taxon>
        <taxon>Actinomycetota</taxon>
        <taxon>Actinomycetes</taxon>
        <taxon>Kitasatosporales</taxon>
        <taxon>Streptomycetaceae</taxon>
        <taxon>Streptomyces</taxon>
    </lineage>
</organism>